<dbReference type="PATRIC" id="fig|1768241.3.peg.3422"/>
<evidence type="ECO:0000313" key="3">
    <source>
        <dbReference type="Proteomes" id="UP000068382"/>
    </source>
</evidence>
<gene>
    <name evidence="2" type="ORF">TRIHO_32760</name>
</gene>
<protein>
    <recommendedName>
        <fullName evidence="1">Aminoglycoside phosphotransferase domain-containing protein</fullName>
    </recommendedName>
</protein>
<dbReference type="SUPFAM" id="SSF56112">
    <property type="entry name" value="Protein kinase-like (PK-like)"/>
    <property type="match status" value="1"/>
</dbReference>
<evidence type="ECO:0000259" key="1">
    <source>
        <dbReference type="Pfam" id="PF01636"/>
    </source>
</evidence>
<dbReference type="InterPro" id="IPR002575">
    <property type="entry name" value="Aminoglycoside_PTrfase"/>
</dbReference>
<name>A0A132BUH4_9RHOB</name>
<dbReference type="RefSeq" id="WP_082705174.1">
    <property type="nucleotide sequence ID" value="NZ_LPUY01000085.1"/>
</dbReference>
<dbReference type="Pfam" id="PF01636">
    <property type="entry name" value="APH"/>
    <property type="match status" value="1"/>
</dbReference>
<reference evidence="2 3" key="1">
    <citation type="submission" date="2015-12" db="EMBL/GenBank/DDBJ databases">
        <title>Genome sequence of the marine Rhodobacteraceae strain O3.65, Candidatus Tritonibacter horizontis.</title>
        <authorList>
            <person name="Poehlein A."/>
            <person name="Giebel H.A."/>
            <person name="Voget S."/>
            <person name="Brinkhoff T."/>
        </authorList>
    </citation>
    <scope>NUCLEOTIDE SEQUENCE [LARGE SCALE GENOMIC DNA]</scope>
    <source>
        <strain evidence="2 3">O3.65</strain>
    </source>
</reference>
<feature type="domain" description="Aminoglycoside phosphotransferase" evidence="1">
    <location>
        <begin position="40"/>
        <end position="255"/>
    </location>
</feature>
<dbReference type="Proteomes" id="UP000068382">
    <property type="component" value="Unassembled WGS sequence"/>
</dbReference>
<dbReference type="Gene3D" id="3.90.1200.10">
    <property type="match status" value="1"/>
</dbReference>
<sequence length="337" mass="36714">MTKPPPVPVSRLNRADLVRDLGWTNAAVQWREIKSVQAPDAERHVYLLEQTGTKPLIVKHEPGVEAVRFEAMVDCYTQLASAFEPGGRCQMAPMVLARPEQRLLVLEHVAGPTAHARLAAADVGLDRRDAVIQACAGWLRQLHDRAGQTGAHLPGFTGAALLRRVRRRAREVRDGGREVVFPKRFLGLCALLHRVIGDADGAPCRQGLRHGDAHARNFIFGGAALCAIDPLPREVGPVAFDLTRFMTRLAYSFGGDPDAEAPGPAGLAGLPKVDWQALEAGYGAAIETDPVVRALLCQQLFNDWLGMPAARDARSPSQQRRITQIATMFEAIRDSLA</sequence>
<organism evidence="2 3">
    <name type="scientific">Tritonibacter horizontis</name>
    <dbReference type="NCBI Taxonomy" id="1768241"/>
    <lineage>
        <taxon>Bacteria</taxon>
        <taxon>Pseudomonadati</taxon>
        <taxon>Pseudomonadota</taxon>
        <taxon>Alphaproteobacteria</taxon>
        <taxon>Rhodobacterales</taxon>
        <taxon>Paracoccaceae</taxon>
        <taxon>Tritonibacter</taxon>
    </lineage>
</organism>
<comment type="caution">
    <text evidence="2">The sequence shown here is derived from an EMBL/GenBank/DDBJ whole genome shotgun (WGS) entry which is preliminary data.</text>
</comment>
<proteinExistence type="predicted"/>
<dbReference type="EMBL" id="LPUY01000085">
    <property type="protein sequence ID" value="KUP91856.1"/>
    <property type="molecule type" value="Genomic_DNA"/>
</dbReference>
<dbReference type="InterPro" id="IPR011009">
    <property type="entry name" value="Kinase-like_dom_sf"/>
</dbReference>
<accession>A0A132BUH4</accession>
<dbReference type="AlphaFoldDB" id="A0A132BUH4"/>
<evidence type="ECO:0000313" key="2">
    <source>
        <dbReference type="EMBL" id="KUP91856.1"/>
    </source>
</evidence>
<keyword evidence="3" id="KW-1185">Reference proteome</keyword>